<keyword evidence="3" id="KW-1185">Reference proteome</keyword>
<evidence type="ECO:0000313" key="3">
    <source>
        <dbReference type="Proteomes" id="UP001367508"/>
    </source>
</evidence>
<keyword evidence="1" id="KW-0812">Transmembrane</keyword>
<accession>A0AAN9MPQ9</accession>
<gene>
    <name evidence="2" type="ORF">VNO77_00618</name>
</gene>
<proteinExistence type="predicted"/>
<name>A0AAN9MPQ9_CANGL</name>
<organism evidence="2 3">
    <name type="scientific">Canavalia gladiata</name>
    <name type="common">Sword bean</name>
    <name type="synonym">Dolichos gladiatus</name>
    <dbReference type="NCBI Taxonomy" id="3824"/>
    <lineage>
        <taxon>Eukaryota</taxon>
        <taxon>Viridiplantae</taxon>
        <taxon>Streptophyta</taxon>
        <taxon>Embryophyta</taxon>
        <taxon>Tracheophyta</taxon>
        <taxon>Spermatophyta</taxon>
        <taxon>Magnoliopsida</taxon>
        <taxon>eudicotyledons</taxon>
        <taxon>Gunneridae</taxon>
        <taxon>Pentapetalae</taxon>
        <taxon>rosids</taxon>
        <taxon>fabids</taxon>
        <taxon>Fabales</taxon>
        <taxon>Fabaceae</taxon>
        <taxon>Papilionoideae</taxon>
        <taxon>50 kb inversion clade</taxon>
        <taxon>NPAAA clade</taxon>
        <taxon>indigoferoid/millettioid clade</taxon>
        <taxon>Phaseoleae</taxon>
        <taxon>Canavalia</taxon>
    </lineage>
</organism>
<sequence>MSCKALSHLVGDTSERTMVGHGNFVYVPVIVLAYTILPRVRAFVLKRFKQMRLERREKERELELRVSL</sequence>
<dbReference type="Proteomes" id="UP001367508">
    <property type="component" value="Unassembled WGS sequence"/>
</dbReference>
<evidence type="ECO:0000313" key="2">
    <source>
        <dbReference type="EMBL" id="KAK7358680.1"/>
    </source>
</evidence>
<keyword evidence="1" id="KW-0472">Membrane</keyword>
<protein>
    <submittedName>
        <fullName evidence="2">Uncharacterized protein</fullName>
    </submittedName>
</protein>
<comment type="caution">
    <text evidence="2">The sequence shown here is derived from an EMBL/GenBank/DDBJ whole genome shotgun (WGS) entry which is preliminary data.</text>
</comment>
<evidence type="ECO:0000256" key="1">
    <source>
        <dbReference type="SAM" id="Phobius"/>
    </source>
</evidence>
<dbReference type="AlphaFoldDB" id="A0AAN9MPQ9"/>
<feature type="transmembrane region" description="Helical" evidence="1">
    <location>
        <begin position="24"/>
        <end position="45"/>
    </location>
</feature>
<dbReference type="EMBL" id="JAYMYQ010000001">
    <property type="protein sequence ID" value="KAK7358680.1"/>
    <property type="molecule type" value="Genomic_DNA"/>
</dbReference>
<keyword evidence="1" id="KW-1133">Transmembrane helix</keyword>
<reference evidence="2 3" key="1">
    <citation type="submission" date="2024-01" db="EMBL/GenBank/DDBJ databases">
        <title>The genomes of 5 underutilized Papilionoideae crops provide insights into root nodulation and disease resistanc.</title>
        <authorList>
            <person name="Jiang F."/>
        </authorList>
    </citation>
    <scope>NUCLEOTIDE SEQUENCE [LARGE SCALE GENOMIC DNA]</scope>
    <source>
        <strain evidence="2">LVBAO_FW01</strain>
        <tissue evidence="2">Leaves</tissue>
    </source>
</reference>